<dbReference type="STRING" id="1331007.AALB_1373"/>
<dbReference type="PANTHER" id="PTHR11820">
    <property type="entry name" value="ACYLPYRUVASE"/>
    <property type="match status" value="1"/>
</dbReference>
<dbReference type="Pfam" id="PF01557">
    <property type="entry name" value="FAA_hydrolase"/>
    <property type="match status" value="1"/>
</dbReference>
<feature type="chain" id="PRO_5004478669" evidence="2">
    <location>
        <begin position="21"/>
        <end position="269"/>
    </location>
</feature>
<feature type="domain" description="Fumarylacetoacetase-like C-terminal" evidence="3">
    <location>
        <begin position="78"/>
        <end position="268"/>
    </location>
</feature>
<dbReference type="AlphaFoldDB" id="R9PJ68"/>
<evidence type="ECO:0000313" key="4">
    <source>
        <dbReference type="EMBL" id="GAD01293.1"/>
    </source>
</evidence>
<dbReference type="InterPro" id="IPR036663">
    <property type="entry name" value="Fumarylacetoacetase_C_sf"/>
</dbReference>
<dbReference type="GO" id="GO:0018773">
    <property type="term" value="F:acetylpyruvate hydrolase activity"/>
    <property type="evidence" value="ECO:0007669"/>
    <property type="project" value="TreeGrafter"/>
</dbReference>
<proteinExistence type="predicted"/>
<dbReference type="RefSeq" id="WP_016401061.1">
    <property type="nucleotide sequence ID" value="NZ_BARX01000007.1"/>
</dbReference>
<gene>
    <name evidence="4" type="ORF">AALB_1373</name>
</gene>
<evidence type="ECO:0000256" key="1">
    <source>
        <dbReference type="ARBA" id="ARBA00022723"/>
    </source>
</evidence>
<evidence type="ECO:0000259" key="3">
    <source>
        <dbReference type="Pfam" id="PF01557"/>
    </source>
</evidence>
<evidence type="ECO:0000313" key="5">
    <source>
        <dbReference type="Proteomes" id="UP000014461"/>
    </source>
</evidence>
<organism evidence="4 5">
    <name type="scientific">Agarivorans albus MKT 106</name>
    <dbReference type="NCBI Taxonomy" id="1331007"/>
    <lineage>
        <taxon>Bacteria</taxon>
        <taxon>Pseudomonadati</taxon>
        <taxon>Pseudomonadota</taxon>
        <taxon>Gammaproteobacteria</taxon>
        <taxon>Alteromonadales</taxon>
        <taxon>Alteromonadaceae</taxon>
        <taxon>Agarivorans</taxon>
    </lineage>
</organism>
<keyword evidence="4" id="KW-0378">Hydrolase</keyword>
<protein>
    <submittedName>
        <fullName evidence="4">Fumarylacetoacetate hydrolase family protein</fullName>
    </submittedName>
</protein>
<keyword evidence="1" id="KW-0479">Metal-binding</keyword>
<dbReference type="OrthoDB" id="9805307at2"/>
<reference evidence="4" key="1">
    <citation type="journal article" date="2013" name="Genome Announc.">
        <title>Draft Genome Sequence of Agarivorans albus Strain MKT 106T, an Agarolytic Marine Bacterium.</title>
        <authorList>
            <person name="Yasuike M."/>
            <person name="Nakamura Y."/>
            <person name="Kai W."/>
            <person name="Fujiwara A."/>
            <person name="Fukui Y."/>
            <person name="Satomi M."/>
            <person name="Sano M."/>
        </authorList>
    </citation>
    <scope>NUCLEOTIDE SEQUENCE [LARGE SCALE GENOMIC DNA]</scope>
</reference>
<evidence type="ECO:0000256" key="2">
    <source>
        <dbReference type="SAM" id="SignalP"/>
    </source>
</evidence>
<dbReference type="SUPFAM" id="SSF56529">
    <property type="entry name" value="FAH"/>
    <property type="match status" value="1"/>
</dbReference>
<comment type="caution">
    <text evidence="4">The sequence shown here is derived from an EMBL/GenBank/DDBJ whole genome shotgun (WGS) entry which is preliminary data.</text>
</comment>
<keyword evidence="2" id="KW-0732">Signal</keyword>
<dbReference type="EMBL" id="BARX01000007">
    <property type="protein sequence ID" value="GAD01293.1"/>
    <property type="molecule type" value="Genomic_DNA"/>
</dbReference>
<dbReference type="Proteomes" id="UP000014461">
    <property type="component" value="Unassembled WGS sequence"/>
</dbReference>
<sequence>MNYILSTGFALLLLSSPATAEQTSQFALIDHEGVKTWVKRDGDKLLHLNASPLDEGQVNGQTSAEASAKYLMPIKPATVFAVGLNYRSHAGDAGASKPEIFYKSYSSLSIGGPLQLPKDARNVHFEGELVVVIGQNCSKVSKQNARECIFGYTVGNDLTERSWQGRDLQWWRAKGADGFAPISPWITQTTAENQFTVTTKLNGDIVQQESSANMIHSVEDIVSYISQYVTLQAYDVIFTGTPGRTKALKSGDQVEVSIEGLGKVSTQIE</sequence>
<keyword evidence="5" id="KW-1185">Reference proteome</keyword>
<feature type="signal peptide" evidence="2">
    <location>
        <begin position="1"/>
        <end position="20"/>
    </location>
</feature>
<dbReference type="InterPro" id="IPR011234">
    <property type="entry name" value="Fumarylacetoacetase-like_C"/>
</dbReference>
<name>R9PJ68_AGAAL</name>
<dbReference type="GO" id="GO:0046872">
    <property type="term" value="F:metal ion binding"/>
    <property type="evidence" value="ECO:0007669"/>
    <property type="project" value="UniProtKB-KW"/>
</dbReference>
<dbReference type="PANTHER" id="PTHR11820:SF7">
    <property type="entry name" value="ACYLPYRUVASE FAHD1, MITOCHONDRIAL"/>
    <property type="match status" value="1"/>
</dbReference>
<dbReference type="Gene3D" id="3.90.850.10">
    <property type="entry name" value="Fumarylacetoacetase-like, C-terminal domain"/>
    <property type="match status" value="1"/>
</dbReference>
<accession>R9PJ68</accession>